<dbReference type="PANTHER" id="PTHR48146:SF2">
    <property type="entry name" value="K-STIMULATED PYROPHOSPHATE-ENERGIZED SODIUM PUMP PROTEIN"/>
    <property type="match status" value="1"/>
</dbReference>
<reference evidence="2" key="1">
    <citation type="journal article" date="2021" name="Nat. Commun.">
        <title>Genomic analyses provide insights into spinach domestication and the genetic basis of agronomic traits.</title>
        <authorList>
            <person name="Cai X."/>
            <person name="Sun X."/>
            <person name="Xu C."/>
            <person name="Sun H."/>
            <person name="Wang X."/>
            <person name="Ge C."/>
            <person name="Zhang Z."/>
            <person name="Wang Q."/>
            <person name="Fei Z."/>
            <person name="Jiao C."/>
            <person name="Wang Q."/>
        </authorList>
    </citation>
    <scope>NUCLEOTIDE SEQUENCE [LARGE SCALE GENOMIC DNA]</scope>
    <source>
        <strain evidence="2">cv. Varoflay</strain>
    </source>
</reference>
<sequence>MQQISETRSRAYLTALSQEIQKKLQRAEVSPSLQRNLLQELFADIALGVDDRAKDIILSRGAETIAPVEEGLDDHICFYDVLSGHFIQVPEDGQPILDLIVKLWSQSFASHIFALLFHKWFFEVEIKDSEKLLRYSSALVQGSANVIWMDIQTNTRRFQSLFHYLLEDVALDQTRVTKLVLQAQRDLFLLLSRFIFFYNAVDKLGDFLNNFPTFPNSFLVGGPADIFVIELTDQLQKLKVEPVLLHYLSQIKVLQGLELRMTTSTRLKTCLYSFTSPGGPMYPTRAVRHSAWDALDALFPVGQYPRHLISLFFRLLYPWYWPSSCWHFVISCIKALFYSLIGLVVSSWEVFRGREVSKRDM</sequence>
<dbReference type="GeneID" id="110788756"/>
<dbReference type="OrthoDB" id="19610at2759"/>
<dbReference type="AlphaFoldDB" id="A0A9R0IH59"/>
<evidence type="ECO:0000256" key="1">
    <source>
        <dbReference type="SAM" id="Phobius"/>
    </source>
</evidence>
<dbReference type="PANTHER" id="PTHR48146">
    <property type="entry name" value="K-STIMULATED PYROPHOSPHATE-ENERGIZED SODIUM PUMP PROTEIN"/>
    <property type="match status" value="1"/>
</dbReference>
<feature type="transmembrane region" description="Helical" evidence="1">
    <location>
        <begin position="326"/>
        <end position="351"/>
    </location>
</feature>
<name>A0A9R0IH59_SPIOL</name>
<proteinExistence type="predicted"/>
<gene>
    <name evidence="3" type="primary">LOC110788756</name>
</gene>
<evidence type="ECO:0008006" key="4">
    <source>
        <dbReference type="Google" id="ProtNLM"/>
    </source>
</evidence>
<accession>A0A9R0IH59</accession>
<dbReference type="RefSeq" id="XP_021849091.1">
    <property type="nucleotide sequence ID" value="XM_021993399.2"/>
</dbReference>
<keyword evidence="1" id="KW-0472">Membrane</keyword>
<reference evidence="3" key="2">
    <citation type="submission" date="2025-08" db="UniProtKB">
        <authorList>
            <consortium name="RefSeq"/>
        </authorList>
    </citation>
    <scope>IDENTIFICATION</scope>
    <source>
        <tissue evidence="3">Leaf</tissue>
    </source>
</reference>
<evidence type="ECO:0000313" key="3">
    <source>
        <dbReference type="RefSeq" id="XP_021849091.1"/>
    </source>
</evidence>
<dbReference type="KEGG" id="soe:110788756"/>
<keyword evidence="1" id="KW-0812">Transmembrane</keyword>
<protein>
    <recommendedName>
        <fullName evidence="4">Gamma-tubulin complex component</fullName>
    </recommendedName>
</protein>
<evidence type="ECO:0000313" key="2">
    <source>
        <dbReference type="Proteomes" id="UP000813463"/>
    </source>
</evidence>
<organism evidence="2 3">
    <name type="scientific">Spinacia oleracea</name>
    <name type="common">Spinach</name>
    <dbReference type="NCBI Taxonomy" id="3562"/>
    <lineage>
        <taxon>Eukaryota</taxon>
        <taxon>Viridiplantae</taxon>
        <taxon>Streptophyta</taxon>
        <taxon>Embryophyta</taxon>
        <taxon>Tracheophyta</taxon>
        <taxon>Spermatophyta</taxon>
        <taxon>Magnoliopsida</taxon>
        <taxon>eudicotyledons</taxon>
        <taxon>Gunneridae</taxon>
        <taxon>Pentapetalae</taxon>
        <taxon>Caryophyllales</taxon>
        <taxon>Chenopodiaceae</taxon>
        <taxon>Chenopodioideae</taxon>
        <taxon>Anserineae</taxon>
        <taxon>Spinacia</taxon>
    </lineage>
</organism>
<keyword evidence="2" id="KW-1185">Reference proteome</keyword>
<dbReference type="Proteomes" id="UP000813463">
    <property type="component" value="Chromosome 6"/>
</dbReference>
<keyword evidence="1" id="KW-1133">Transmembrane helix</keyword>